<dbReference type="GO" id="GO:0015098">
    <property type="term" value="F:molybdate ion transmembrane transporter activity"/>
    <property type="evidence" value="ECO:0007669"/>
    <property type="project" value="InterPro"/>
</dbReference>
<evidence type="ECO:0000256" key="9">
    <source>
        <dbReference type="ARBA" id="ARBA00023136"/>
    </source>
</evidence>
<keyword evidence="14" id="KW-1185">Reference proteome</keyword>
<protein>
    <recommendedName>
        <fullName evidence="3">Molybdate-anion transporter</fullName>
    </recommendedName>
    <alternativeName>
        <fullName evidence="10">Major facilitator superfamily domain-containing protein 5</fullName>
    </alternativeName>
    <alternativeName>
        <fullName evidence="11">Molybdate transporter 2 homolog</fullName>
    </alternativeName>
</protein>
<dbReference type="Proteomes" id="UP001176961">
    <property type="component" value="Unassembled WGS sequence"/>
</dbReference>
<dbReference type="GO" id="GO:0006811">
    <property type="term" value="P:monoatomic ion transport"/>
    <property type="evidence" value="ECO:0007669"/>
    <property type="project" value="UniProtKB-KW"/>
</dbReference>
<reference evidence="13" key="1">
    <citation type="submission" date="2023-07" db="EMBL/GenBank/DDBJ databases">
        <authorList>
            <consortium name="CYATHOMIX"/>
        </authorList>
    </citation>
    <scope>NUCLEOTIDE SEQUENCE</scope>
    <source>
        <strain evidence="13">N/A</strain>
    </source>
</reference>
<feature type="transmembrane region" description="Helical" evidence="12">
    <location>
        <begin position="332"/>
        <end position="351"/>
    </location>
</feature>
<dbReference type="SUPFAM" id="SSF103473">
    <property type="entry name" value="MFS general substrate transporter"/>
    <property type="match status" value="1"/>
</dbReference>
<dbReference type="Pfam" id="PF05631">
    <property type="entry name" value="MFS_5"/>
    <property type="match status" value="1"/>
</dbReference>
<feature type="transmembrane region" description="Helical" evidence="12">
    <location>
        <begin position="185"/>
        <end position="207"/>
    </location>
</feature>
<keyword evidence="8" id="KW-0406">Ion transport</keyword>
<evidence type="ECO:0000256" key="6">
    <source>
        <dbReference type="ARBA" id="ARBA00022692"/>
    </source>
</evidence>
<comment type="function">
    <text evidence="1">Mediates high-affinity intracellular uptake of the rare oligo-element molybdenum.</text>
</comment>
<keyword evidence="6 12" id="KW-0812">Transmembrane</keyword>
<feature type="transmembrane region" description="Helical" evidence="12">
    <location>
        <begin position="403"/>
        <end position="423"/>
    </location>
</feature>
<evidence type="ECO:0000313" key="14">
    <source>
        <dbReference type="Proteomes" id="UP001176961"/>
    </source>
</evidence>
<feature type="transmembrane region" description="Helical" evidence="12">
    <location>
        <begin position="302"/>
        <end position="320"/>
    </location>
</feature>
<evidence type="ECO:0000256" key="4">
    <source>
        <dbReference type="ARBA" id="ARBA00022448"/>
    </source>
</evidence>
<evidence type="ECO:0000256" key="8">
    <source>
        <dbReference type="ARBA" id="ARBA00023065"/>
    </source>
</evidence>
<name>A0AA36MBH0_CYLNA</name>
<evidence type="ECO:0000256" key="7">
    <source>
        <dbReference type="ARBA" id="ARBA00022989"/>
    </source>
</evidence>
<feature type="transmembrane region" description="Helical" evidence="12">
    <location>
        <begin position="17"/>
        <end position="36"/>
    </location>
</feature>
<dbReference type="AlphaFoldDB" id="A0AA36MBH0"/>
<dbReference type="InterPro" id="IPR036259">
    <property type="entry name" value="MFS_trans_sf"/>
</dbReference>
<sequence>MHLLYAFSIRSMFDVHLLAWIWCGICAAACIFVVNVKRMRTPRDAAENNAEFRGLQRKFLFPYLVVLFSESLQAPYLYAFYYDLRYVASQIAVLYVAGLVSNMMCSFYCVHLSARYGRKALCLLCLVAGCMGCACKLFPSFMILFIGRILDGFFAALVTSPFQQWYLDEHQVTFDFPPEWIQSTLTILSLGAGFLSVTAGVTSHIVVGISKVIAIPYILATCSMFIGGVFISSQWTENKSVDAPLPFRNVIGKALAVIRSNPIALVISVTSCCAEMAIHMFVFVWAPLFIKAEHKGTSVYKLGIIYASFVASYLAGLLLYTTASKKFRNARLLVTSMVVAFIVLIVAIRELPFYSTDWTETRFERVFLCLVIFELTCGVYSPAMEALQTTVLPYLHQRSVLLALVRLPLTFFVSLTILTFFATPGGEFKLMIFIVVQLFIAALLSLLLDAVVMNRGYEQEPDHFYLPTTITNMDAKLTKQELDDTMGTLSTVVYG</sequence>
<feature type="transmembrane region" description="Helical" evidence="12">
    <location>
        <begin position="430"/>
        <end position="448"/>
    </location>
</feature>
<keyword evidence="9 12" id="KW-0472">Membrane</keyword>
<feature type="transmembrane region" description="Helical" evidence="12">
    <location>
        <begin position="60"/>
        <end position="81"/>
    </location>
</feature>
<dbReference type="Gene3D" id="1.20.1250.20">
    <property type="entry name" value="MFS general substrate transporter like domains"/>
    <property type="match status" value="1"/>
</dbReference>
<accession>A0AA36MBH0</accession>
<comment type="caution">
    <text evidence="13">The sequence shown here is derived from an EMBL/GenBank/DDBJ whole genome shotgun (WGS) entry which is preliminary data.</text>
</comment>
<keyword evidence="5" id="KW-1003">Cell membrane</keyword>
<dbReference type="InterPro" id="IPR008509">
    <property type="entry name" value="MOT2/MFSD5"/>
</dbReference>
<feature type="transmembrane region" description="Helical" evidence="12">
    <location>
        <begin position="263"/>
        <end position="290"/>
    </location>
</feature>
<feature type="transmembrane region" description="Helical" evidence="12">
    <location>
        <begin position="363"/>
        <end position="383"/>
    </location>
</feature>
<keyword evidence="7 12" id="KW-1133">Transmembrane helix</keyword>
<comment type="subcellular location">
    <subcellularLocation>
        <location evidence="2">Cell membrane</location>
        <topology evidence="2">Multi-pass membrane protein</topology>
    </subcellularLocation>
</comment>
<feature type="transmembrane region" description="Helical" evidence="12">
    <location>
        <begin position="214"/>
        <end position="235"/>
    </location>
</feature>
<feature type="transmembrane region" description="Helical" evidence="12">
    <location>
        <begin position="87"/>
        <end position="109"/>
    </location>
</feature>
<evidence type="ECO:0000256" key="3">
    <source>
        <dbReference type="ARBA" id="ARBA00021242"/>
    </source>
</evidence>
<evidence type="ECO:0000256" key="5">
    <source>
        <dbReference type="ARBA" id="ARBA00022475"/>
    </source>
</evidence>
<gene>
    <name evidence="13" type="ORF">CYNAS_LOCUS15515</name>
</gene>
<keyword evidence="4" id="KW-0813">Transport</keyword>
<proteinExistence type="predicted"/>
<organism evidence="13 14">
    <name type="scientific">Cylicocyclus nassatus</name>
    <name type="common">Nematode worm</name>
    <dbReference type="NCBI Taxonomy" id="53992"/>
    <lineage>
        <taxon>Eukaryota</taxon>
        <taxon>Metazoa</taxon>
        <taxon>Ecdysozoa</taxon>
        <taxon>Nematoda</taxon>
        <taxon>Chromadorea</taxon>
        <taxon>Rhabditida</taxon>
        <taxon>Rhabditina</taxon>
        <taxon>Rhabditomorpha</taxon>
        <taxon>Strongyloidea</taxon>
        <taxon>Strongylidae</taxon>
        <taxon>Cylicocyclus</taxon>
    </lineage>
</organism>
<evidence type="ECO:0000256" key="12">
    <source>
        <dbReference type="SAM" id="Phobius"/>
    </source>
</evidence>
<feature type="transmembrane region" description="Helical" evidence="12">
    <location>
        <begin position="121"/>
        <end position="146"/>
    </location>
</feature>
<dbReference type="PANTHER" id="PTHR23516">
    <property type="entry name" value="SAM (S-ADENOSYL METHIONINE) TRANSPORTER"/>
    <property type="match status" value="1"/>
</dbReference>
<evidence type="ECO:0000256" key="1">
    <source>
        <dbReference type="ARBA" id="ARBA00003019"/>
    </source>
</evidence>
<evidence type="ECO:0000256" key="11">
    <source>
        <dbReference type="ARBA" id="ARBA00032555"/>
    </source>
</evidence>
<evidence type="ECO:0000256" key="2">
    <source>
        <dbReference type="ARBA" id="ARBA00004651"/>
    </source>
</evidence>
<dbReference type="PANTHER" id="PTHR23516:SF1">
    <property type="entry name" value="MOLYBDATE-ANION TRANSPORTER"/>
    <property type="match status" value="1"/>
</dbReference>
<evidence type="ECO:0000256" key="10">
    <source>
        <dbReference type="ARBA" id="ARBA00030646"/>
    </source>
</evidence>
<evidence type="ECO:0000313" key="13">
    <source>
        <dbReference type="EMBL" id="CAJ0603532.1"/>
    </source>
</evidence>
<dbReference type="EMBL" id="CATQJL010000305">
    <property type="protein sequence ID" value="CAJ0603532.1"/>
    <property type="molecule type" value="Genomic_DNA"/>
</dbReference>
<dbReference type="GO" id="GO:0005886">
    <property type="term" value="C:plasma membrane"/>
    <property type="evidence" value="ECO:0007669"/>
    <property type="project" value="UniProtKB-SubCell"/>
</dbReference>